<evidence type="ECO:0000313" key="2">
    <source>
        <dbReference type="Proteomes" id="UP001496674"/>
    </source>
</evidence>
<dbReference type="EMBL" id="AP028055">
    <property type="protein sequence ID" value="BEG99979.1"/>
    <property type="molecule type" value="Genomic_DNA"/>
</dbReference>
<protein>
    <submittedName>
        <fullName evidence="1">Uncharacterized protein</fullName>
    </submittedName>
</protein>
<dbReference type="RefSeq" id="WP_353330935.1">
    <property type="nucleotide sequence ID" value="NZ_AP028055.1"/>
</dbReference>
<sequence>MEEFKIMIWKEDNINIRYRSLDQAEIQKLLDDISDKLNIKIYCDSFLFTKLSEILMDQVLLLNINEPDGFECFISKFNLHIPGNIPVNVIWNYDSVDCFEIDELKKFWEYIWYGASDEMCLLYFQEINFIIMLTDYGTMYYNRLCKF</sequence>
<keyword evidence="2" id="KW-1185">Reference proteome</keyword>
<name>A0ABM8IDE2_9BACE</name>
<gene>
    <name evidence="1" type="ORF">BSYN_22440</name>
</gene>
<evidence type="ECO:0000313" key="1">
    <source>
        <dbReference type="EMBL" id="BEG99979.1"/>
    </source>
</evidence>
<accession>A0ABM8IDE2</accession>
<proteinExistence type="predicted"/>
<dbReference type="Proteomes" id="UP001496674">
    <property type="component" value="Chromosome"/>
</dbReference>
<reference evidence="1 2" key="1">
    <citation type="submission" date="2023-04" db="EMBL/GenBank/DDBJ databases">
        <title>Draft genome sequence of acteroides sedimenti strain YN3PY1.</title>
        <authorList>
            <person name="Yoshida N."/>
        </authorList>
    </citation>
    <scope>NUCLEOTIDE SEQUENCE [LARGE SCALE GENOMIC DNA]</scope>
    <source>
        <strain evidence="1 2">YN3PY1</strain>
    </source>
</reference>
<organism evidence="1 2">
    <name type="scientific">Bacteroides sedimenti</name>
    <dbReference type="NCBI Taxonomy" id="2136147"/>
    <lineage>
        <taxon>Bacteria</taxon>
        <taxon>Pseudomonadati</taxon>
        <taxon>Bacteroidota</taxon>
        <taxon>Bacteroidia</taxon>
        <taxon>Bacteroidales</taxon>
        <taxon>Bacteroidaceae</taxon>
        <taxon>Bacteroides</taxon>
    </lineage>
</organism>